<sequence length="427" mass="49136">MADDEWQTVPERARPQRGRGGYRGGRGGQRNRNRSSSTAGPAGEKDWRSADRGKSTERQKAADPQQRRNRSRARAAPVASGHAQQFKLQTSNMFALHVGKSSRARKNEELKEFFEARDDDEGEEEKFDDIDDNDLDVSDYESEDDHDEATSFPPVPVLIHCPFCPGTKTGDDGEEIHVARPLLRSATELTGHLRENHQLVFKNLNHMLLFLQAYLDAWAEKLETEDKETVGRKETGDDGTVTYYIDAASCEADKDVRSQVQKERLEEILDMQDIERHGEALEPHKCLFCKHVCEDRADLFRHGYREHNFNIGLPDNLVNVNEFLYILESKLASLQCLYCEKTFTSPAVLRKHMRKKKHFKISSRNRLYDRFYVVNYLEPGKSWEAIENENEKADSEADEADRKDDSWADWDEKADLPTISLFDDHVL</sequence>
<name>A0ACC1J4P3_9FUNG</name>
<reference evidence="1" key="1">
    <citation type="submission" date="2022-07" db="EMBL/GenBank/DDBJ databases">
        <title>Phylogenomic reconstructions and comparative analyses of Kickxellomycotina fungi.</title>
        <authorList>
            <person name="Reynolds N.K."/>
            <person name="Stajich J.E."/>
            <person name="Barry K."/>
            <person name="Grigoriev I.V."/>
            <person name="Crous P."/>
            <person name="Smith M.E."/>
        </authorList>
    </citation>
    <scope>NUCLEOTIDE SEQUENCE</scope>
    <source>
        <strain evidence="1">NRRL 5244</strain>
    </source>
</reference>
<dbReference type="Proteomes" id="UP001150603">
    <property type="component" value="Unassembled WGS sequence"/>
</dbReference>
<dbReference type="EMBL" id="JANBPW010003580">
    <property type="protein sequence ID" value="KAJ1937265.1"/>
    <property type="molecule type" value="Genomic_DNA"/>
</dbReference>
<protein>
    <submittedName>
        <fullName evidence="1">Uncharacterized protein</fullName>
    </submittedName>
</protein>
<evidence type="ECO:0000313" key="2">
    <source>
        <dbReference type="Proteomes" id="UP001150603"/>
    </source>
</evidence>
<accession>A0ACC1J4P3</accession>
<keyword evidence="2" id="KW-1185">Reference proteome</keyword>
<organism evidence="1 2">
    <name type="scientific">Linderina macrospora</name>
    <dbReference type="NCBI Taxonomy" id="4868"/>
    <lineage>
        <taxon>Eukaryota</taxon>
        <taxon>Fungi</taxon>
        <taxon>Fungi incertae sedis</taxon>
        <taxon>Zoopagomycota</taxon>
        <taxon>Kickxellomycotina</taxon>
        <taxon>Kickxellomycetes</taxon>
        <taxon>Kickxellales</taxon>
        <taxon>Kickxellaceae</taxon>
        <taxon>Linderina</taxon>
    </lineage>
</organism>
<gene>
    <name evidence="1" type="ORF">FBU59_004804</name>
</gene>
<feature type="non-terminal residue" evidence="1">
    <location>
        <position position="427"/>
    </location>
</feature>
<proteinExistence type="predicted"/>
<evidence type="ECO:0000313" key="1">
    <source>
        <dbReference type="EMBL" id="KAJ1937265.1"/>
    </source>
</evidence>
<comment type="caution">
    <text evidence="1">The sequence shown here is derived from an EMBL/GenBank/DDBJ whole genome shotgun (WGS) entry which is preliminary data.</text>
</comment>